<sequence length="190" mass="21608">MMADLWGGWDESNCSSATPLFDQETSPSPLFSSASYQIQQDQVPLHQAKIFSPFQNVYLQSFWDEGFYVHEKQGRAIEQLRSGPQDAKKDIKDIKKNIKHIEKELDTFCVSVNTQFANINNMIKDMDNKLTLIEYKQNFMQAFALQSTVKVMKAINGEGDKEEIKKCIKDVEGLMECIEHGGEGCGENKV</sequence>
<keyword evidence="2" id="KW-1185">Reference proteome</keyword>
<dbReference type="AlphaFoldDB" id="A0A3N4JFU1"/>
<evidence type="ECO:0000313" key="2">
    <source>
        <dbReference type="Proteomes" id="UP000276215"/>
    </source>
</evidence>
<dbReference type="Proteomes" id="UP000276215">
    <property type="component" value="Unassembled WGS sequence"/>
</dbReference>
<evidence type="ECO:0000313" key="1">
    <source>
        <dbReference type="EMBL" id="RPA97129.1"/>
    </source>
</evidence>
<organism evidence="1 2">
    <name type="scientific">Choiromyces venosus 120613-1</name>
    <dbReference type="NCBI Taxonomy" id="1336337"/>
    <lineage>
        <taxon>Eukaryota</taxon>
        <taxon>Fungi</taxon>
        <taxon>Dikarya</taxon>
        <taxon>Ascomycota</taxon>
        <taxon>Pezizomycotina</taxon>
        <taxon>Pezizomycetes</taxon>
        <taxon>Pezizales</taxon>
        <taxon>Tuberaceae</taxon>
        <taxon>Choiromyces</taxon>
    </lineage>
</organism>
<proteinExistence type="predicted"/>
<name>A0A3N4JFU1_9PEZI</name>
<accession>A0A3N4JFU1</accession>
<protein>
    <submittedName>
        <fullName evidence="1">Uncharacterized protein</fullName>
    </submittedName>
</protein>
<gene>
    <name evidence="1" type="ORF">L873DRAFT_1845015</name>
</gene>
<reference evidence="1 2" key="1">
    <citation type="journal article" date="2018" name="Nat. Ecol. Evol.">
        <title>Pezizomycetes genomes reveal the molecular basis of ectomycorrhizal truffle lifestyle.</title>
        <authorList>
            <person name="Murat C."/>
            <person name="Payen T."/>
            <person name="Noel B."/>
            <person name="Kuo A."/>
            <person name="Morin E."/>
            <person name="Chen J."/>
            <person name="Kohler A."/>
            <person name="Krizsan K."/>
            <person name="Balestrini R."/>
            <person name="Da Silva C."/>
            <person name="Montanini B."/>
            <person name="Hainaut M."/>
            <person name="Levati E."/>
            <person name="Barry K.W."/>
            <person name="Belfiori B."/>
            <person name="Cichocki N."/>
            <person name="Clum A."/>
            <person name="Dockter R.B."/>
            <person name="Fauchery L."/>
            <person name="Guy J."/>
            <person name="Iotti M."/>
            <person name="Le Tacon F."/>
            <person name="Lindquist E.A."/>
            <person name="Lipzen A."/>
            <person name="Malagnac F."/>
            <person name="Mello A."/>
            <person name="Molinier V."/>
            <person name="Miyauchi S."/>
            <person name="Poulain J."/>
            <person name="Riccioni C."/>
            <person name="Rubini A."/>
            <person name="Sitrit Y."/>
            <person name="Splivallo R."/>
            <person name="Traeger S."/>
            <person name="Wang M."/>
            <person name="Zifcakova L."/>
            <person name="Wipf D."/>
            <person name="Zambonelli A."/>
            <person name="Paolocci F."/>
            <person name="Nowrousian M."/>
            <person name="Ottonello S."/>
            <person name="Baldrian P."/>
            <person name="Spatafora J.W."/>
            <person name="Henrissat B."/>
            <person name="Nagy L.G."/>
            <person name="Aury J.M."/>
            <person name="Wincker P."/>
            <person name="Grigoriev I.V."/>
            <person name="Bonfante P."/>
            <person name="Martin F.M."/>
        </authorList>
    </citation>
    <scope>NUCLEOTIDE SEQUENCE [LARGE SCALE GENOMIC DNA]</scope>
    <source>
        <strain evidence="1 2">120613-1</strain>
    </source>
</reference>
<dbReference type="EMBL" id="ML120407">
    <property type="protein sequence ID" value="RPA97129.1"/>
    <property type="molecule type" value="Genomic_DNA"/>
</dbReference>